<dbReference type="OrthoDB" id="1194500at2759"/>
<dbReference type="Proteomes" id="UP000250321">
    <property type="component" value="Unassembled WGS sequence"/>
</dbReference>
<evidence type="ECO:0000313" key="2">
    <source>
        <dbReference type="Proteomes" id="UP000250321"/>
    </source>
</evidence>
<dbReference type="PANTHER" id="PTHR36063:SF3">
    <property type="entry name" value="PROTEIN, PUTATIVE-RELATED"/>
    <property type="match status" value="1"/>
</dbReference>
<organism evidence="1 2">
    <name type="scientific">Prunus yedoensis var. nudiflora</name>
    <dbReference type="NCBI Taxonomy" id="2094558"/>
    <lineage>
        <taxon>Eukaryota</taxon>
        <taxon>Viridiplantae</taxon>
        <taxon>Streptophyta</taxon>
        <taxon>Embryophyta</taxon>
        <taxon>Tracheophyta</taxon>
        <taxon>Spermatophyta</taxon>
        <taxon>Magnoliopsida</taxon>
        <taxon>eudicotyledons</taxon>
        <taxon>Gunneridae</taxon>
        <taxon>Pentapetalae</taxon>
        <taxon>rosids</taxon>
        <taxon>fabids</taxon>
        <taxon>Rosales</taxon>
        <taxon>Rosaceae</taxon>
        <taxon>Amygdaloideae</taxon>
        <taxon>Amygdaleae</taxon>
        <taxon>Prunus</taxon>
    </lineage>
</organism>
<reference evidence="1 2" key="1">
    <citation type="submission" date="2018-02" db="EMBL/GenBank/DDBJ databases">
        <title>Draft genome of wild Prunus yedoensis var. nudiflora.</title>
        <authorList>
            <person name="Baek S."/>
            <person name="Kim J.-H."/>
            <person name="Choi K."/>
            <person name="Kim G.-B."/>
            <person name="Cho A."/>
            <person name="Jang H."/>
            <person name="Shin C.-H."/>
            <person name="Yu H.-J."/>
            <person name="Mun J.-H."/>
        </authorList>
    </citation>
    <scope>NUCLEOTIDE SEQUENCE [LARGE SCALE GENOMIC DNA]</scope>
    <source>
        <strain evidence="2">cv. Jeju island</strain>
        <tissue evidence="1">Leaf</tissue>
    </source>
</reference>
<protein>
    <submittedName>
        <fullName evidence="1">Uncharacterized protein</fullName>
    </submittedName>
</protein>
<proteinExistence type="predicted"/>
<dbReference type="PANTHER" id="PTHR36063">
    <property type="entry name" value="ARABIDOPSIS THALIANA GENOMIC DNA, CHROMOSOME 5, P1 CLONE:MOK16"/>
    <property type="match status" value="1"/>
</dbReference>
<dbReference type="AlphaFoldDB" id="A0A314XIH9"/>
<evidence type="ECO:0000313" key="1">
    <source>
        <dbReference type="EMBL" id="PQP93651.1"/>
    </source>
</evidence>
<sequence>MMVKEVSYMHNWGEVAPTLLITHQKSSKCPKLETIVEEGPGNIIGSQISIEVAPISKRALFLLPTVGQLPDVGEFERKLYMK</sequence>
<accession>A0A314XIH9</accession>
<comment type="caution">
    <text evidence="1">The sequence shown here is derived from an EMBL/GenBank/DDBJ whole genome shotgun (WGS) entry which is preliminary data.</text>
</comment>
<name>A0A314XIH9_PRUYE</name>
<gene>
    <name evidence="1" type="ORF">Pyn_10924</name>
</gene>
<keyword evidence="2" id="KW-1185">Reference proteome</keyword>
<dbReference type="EMBL" id="PJQY01002439">
    <property type="protein sequence ID" value="PQP93651.1"/>
    <property type="molecule type" value="Genomic_DNA"/>
</dbReference>